<dbReference type="SUPFAM" id="SSF88713">
    <property type="entry name" value="Glycoside hydrolase/deacetylase"/>
    <property type="match status" value="1"/>
</dbReference>
<keyword evidence="2" id="KW-0146">Chitin degradation</keyword>
<feature type="chain" id="PRO_5041978972" description="chitin deacetylase" evidence="6">
    <location>
        <begin position="17"/>
        <end position="243"/>
    </location>
</feature>
<dbReference type="GO" id="GO:0004099">
    <property type="term" value="F:chitin deacetylase activity"/>
    <property type="evidence" value="ECO:0007669"/>
    <property type="project" value="UniProtKB-EC"/>
</dbReference>
<protein>
    <recommendedName>
        <fullName evidence="4">chitin deacetylase</fullName>
        <ecNumber evidence="4">3.5.1.41</ecNumber>
    </recommendedName>
</protein>
<dbReference type="EMBL" id="JAJTJA010000014">
    <property type="protein sequence ID" value="KAH8690279.1"/>
    <property type="molecule type" value="Genomic_DNA"/>
</dbReference>
<gene>
    <name evidence="8" type="ORF">BGW36DRAFT_433229</name>
</gene>
<proteinExistence type="predicted"/>
<comment type="cofactor">
    <cofactor evidence="1">
        <name>Co(2+)</name>
        <dbReference type="ChEBI" id="CHEBI:48828"/>
    </cofactor>
</comment>
<organism evidence="8 9">
    <name type="scientific">Talaromyces proteolyticus</name>
    <dbReference type="NCBI Taxonomy" id="1131652"/>
    <lineage>
        <taxon>Eukaryota</taxon>
        <taxon>Fungi</taxon>
        <taxon>Dikarya</taxon>
        <taxon>Ascomycota</taxon>
        <taxon>Pezizomycotina</taxon>
        <taxon>Eurotiomycetes</taxon>
        <taxon>Eurotiomycetidae</taxon>
        <taxon>Eurotiales</taxon>
        <taxon>Trichocomaceae</taxon>
        <taxon>Talaromyces</taxon>
        <taxon>Talaromyces sect. Bacilispori</taxon>
    </lineage>
</organism>
<dbReference type="GO" id="GO:0005975">
    <property type="term" value="P:carbohydrate metabolic process"/>
    <property type="evidence" value="ECO:0007669"/>
    <property type="project" value="InterPro"/>
</dbReference>
<dbReference type="GO" id="GO:0009272">
    <property type="term" value="P:fungal-type cell wall biogenesis"/>
    <property type="evidence" value="ECO:0007669"/>
    <property type="project" value="UniProtKB-ARBA"/>
</dbReference>
<keyword evidence="9" id="KW-1185">Reference proteome</keyword>
<feature type="domain" description="NodB homology" evidence="7">
    <location>
        <begin position="48"/>
        <end position="232"/>
    </location>
</feature>
<keyword evidence="2" id="KW-0119">Carbohydrate metabolism</keyword>
<evidence type="ECO:0000313" key="8">
    <source>
        <dbReference type="EMBL" id="KAH8690279.1"/>
    </source>
</evidence>
<evidence type="ECO:0000256" key="3">
    <source>
        <dbReference type="ARBA" id="ARBA00023285"/>
    </source>
</evidence>
<dbReference type="CDD" id="cd10958">
    <property type="entry name" value="CE4_NodB_like_2"/>
    <property type="match status" value="1"/>
</dbReference>
<dbReference type="PANTHER" id="PTHR10587">
    <property type="entry name" value="GLYCOSYL TRANSFERASE-RELATED"/>
    <property type="match status" value="1"/>
</dbReference>
<keyword evidence="3" id="KW-0170">Cobalt</keyword>
<dbReference type="RefSeq" id="XP_046066562.1">
    <property type="nucleotide sequence ID" value="XM_046221243.1"/>
</dbReference>
<dbReference type="GO" id="GO:0006032">
    <property type="term" value="P:chitin catabolic process"/>
    <property type="evidence" value="ECO:0007669"/>
    <property type="project" value="UniProtKB-KW"/>
</dbReference>
<evidence type="ECO:0000256" key="5">
    <source>
        <dbReference type="ARBA" id="ARBA00048494"/>
    </source>
</evidence>
<dbReference type="Pfam" id="PF01522">
    <property type="entry name" value="Polysacc_deac_1"/>
    <property type="match status" value="1"/>
</dbReference>
<dbReference type="InterPro" id="IPR011330">
    <property type="entry name" value="Glyco_hydro/deAcase_b/a-brl"/>
</dbReference>
<evidence type="ECO:0000313" key="9">
    <source>
        <dbReference type="Proteomes" id="UP001201262"/>
    </source>
</evidence>
<dbReference type="PANTHER" id="PTHR10587:SF137">
    <property type="entry name" value="4-DEOXY-4-FORMAMIDO-L-ARABINOSE-PHOSPHOUNDECAPRENOL DEFORMYLASE ARND-RELATED"/>
    <property type="match status" value="1"/>
</dbReference>
<sequence>MVLLLLLLLLLLPALAALYLVYRPPPQLIQYLQHRWPDILWQVPTSAKVIALTIDDGPSIYTREILDILKANNATATFFIIGSHVCGREDVLRDIISNGNELGNHAMHDEPSFKLSDCELESQIHAVEQMIHNAYKNVTGPEAESFPKYFRPGSGFVTARMRKLLHQLGYSLVLGGIDPHDPQIPFACVNSAHILSMARPGGIIICHDGRSWSPSMLRAVLPKLRQRGYKIITITELLKSSPP</sequence>
<accession>A0AAD4PT73</accession>
<dbReference type="AlphaFoldDB" id="A0AAD4PT73"/>
<evidence type="ECO:0000256" key="4">
    <source>
        <dbReference type="ARBA" id="ARBA00024056"/>
    </source>
</evidence>
<evidence type="ECO:0000259" key="7">
    <source>
        <dbReference type="PROSITE" id="PS51677"/>
    </source>
</evidence>
<comment type="catalytic activity">
    <reaction evidence="5">
        <text>[(1-&gt;4)-N-acetyl-beta-D-glucosaminyl](n) + n H2O = chitosan + n acetate</text>
        <dbReference type="Rhea" id="RHEA:10464"/>
        <dbReference type="Rhea" id="RHEA-COMP:9593"/>
        <dbReference type="Rhea" id="RHEA-COMP:9597"/>
        <dbReference type="ChEBI" id="CHEBI:15377"/>
        <dbReference type="ChEBI" id="CHEBI:17029"/>
        <dbReference type="ChEBI" id="CHEBI:30089"/>
        <dbReference type="ChEBI" id="CHEBI:57704"/>
        <dbReference type="EC" id="3.5.1.41"/>
    </reaction>
    <physiologicalReaction direction="left-to-right" evidence="5">
        <dbReference type="Rhea" id="RHEA:10465"/>
    </physiologicalReaction>
</comment>
<name>A0AAD4PT73_9EURO</name>
<reference evidence="8" key="1">
    <citation type="submission" date="2021-12" db="EMBL/GenBank/DDBJ databases">
        <title>Convergent genome expansion in fungi linked to evolution of root-endophyte symbiosis.</title>
        <authorList>
            <consortium name="DOE Joint Genome Institute"/>
            <person name="Ke Y.-H."/>
            <person name="Bonito G."/>
            <person name="Liao H.-L."/>
            <person name="Looney B."/>
            <person name="Rojas-Flechas A."/>
            <person name="Nash J."/>
            <person name="Hameed K."/>
            <person name="Schadt C."/>
            <person name="Martin F."/>
            <person name="Crous P.W."/>
            <person name="Miettinen O."/>
            <person name="Magnuson J.K."/>
            <person name="Labbe J."/>
            <person name="Jacobson D."/>
            <person name="Doktycz M.J."/>
            <person name="Veneault-Fourrey C."/>
            <person name="Kuo A."/>
            <person name="Mondo S."/>
            <person name="Calhoun S."/>
            <person name="Riley R."/>
            <person name="Ohm R."/>
            <person name="LaButti K."/>
            <person name="Andreopoulos B."/>
            <person name="Pangilinan J."/>
            <person name="Nolan M."/>
            <person name="Tritt A."/>
            <person name="Clum A."/>
            <person name="Lipzen A."/>
            <person name="Daum C."/>
            <person name="Barry K."/>
            <person name="Grigoriev I.V."/>
            <person name="Vilgalys R."/>
        </authorList>
    </citation>
    <scope>NUCLEOTIDE SEQUENCE</scope>
    <source>
        <strain evidence="8">PMI_201</strain>
    </source>
</reference>
<comment type="caution">
    <text evidence="8">The sequence shown here is derived from an EMBL/GenBank/DDBJ whole genome shotgun (WGS) entry which is preliminary data.</text>
</comment>
<dbReference type="InterPro" id="IPR050248">
    <property type="entry name" value="Polysacc_deacetylase_ArnD"/>
</dbReference>
<evidence type="ECO:0000256" key="6">
    <source>
        <dbReference type="SAM" id="SignalP"/>
    </source>
</evidence>
<evidence type="ECO:0000256" key="1">
    <source>
        <dbReference type="ARBA" id="ARBA00001941"/>
    </source>
</evidence>
<dbReference type="InterPro" id="IPR002509">
    <property type="entry name" value="NODB_dom"/>
</dbReference>
<dbReference type="Proteomes" id="UP001201262">
    <property type="component" value="Unassembled WGS sequence"/>
</dbReference>
<dbReference type="EC" id="3.5.1.41" evidence="4"/>
<dbReference type="PROSITE" id="PS51677">
    <property type="entry name" value="NODB"/>
    <property type="match status" value="1"/>
</dbReference>
<dbReference type="Gene3D" id="3.20.20.370">
    <property type="entry name" value="Glycoside hydrolase/deacetylase"/>
    <property type="match status" value="1"/>
</dbReference>
<evidence type="ECO:0000256" key="2">
    <source>
        <dbReference type="ARBA" id="ARBA00023024"/>
    </source>
</evidence>
<dbReference type="GeneID" id="70251530"/>
<keyword evidence="2" id="KW-0624">Polysaccharide degradation</keyword>
<feature type="signal peptide" evidence="6">
    <location>
        <begin position="1"/>
        <end position="16"/>
    </location>
</feature>
<keyword evidence="6" id="KW-0732">Signal</keyword>